<comment type="caution">
    <text evidence="1">The sequence shown here is derived from an EMBL/GenBank/DDBJ whole genome shotgun (WGS) entry which is preliminary data.</text>
</comment>
<dbReference type="AlphaFoldDB" id="A0A0L0NVP7"/>
<reference evidence="2" key="1">
    <citation type="journal article" date="2015" name="BMC Genomics">
        <title>Draft genome of a commonly misdiagnosed multidrug resistant pathogen Candida auris.</title>
        <authorList>
            <person name="Chatterjee S."/>
            <person name="Alampalli S.V."/>
            <person name="Nageshan R.K."/>
            <person name="Chettiar S.T."/>
            <person name="Joshi S."/>
            <person name="Tatu U.S."/>
        </authorList>
    </citation>
    <scope>NUCLEOTIDE SEQUENCE [LARGE SCALE GENOMIC DNA]</scope>
    <source>
        <strain evidence="2">6684</strain>
    </source>
</reference>
<accession>A0A0L0NVP7</accession>
<name>A0A0L0NVP7_CANAR</name>
<sequence length="39" mass="4264">MLEPLKGEGPLEFAVEVAVEKGLGNGHSFDLRLFALCFE</sequence>
<evidence type="ECO:0000313" key="1">
    <source>
        <dbReference type="EMBL" id="KND98237.1"/>
    </source>
</evidence>
<dbReference type="EMBL" id="LGST01000034">
    <property type="protein sequence ID" value="KND98237.1"/>
    <property type="molecule type" value="Genomic_DNA"/>
</dbReference>
<dbReference type="Proteomes" id="UP000037122">
    <property type="component" value="Unassembled WGS sequence"/>
</dbReference>
<proteinExistence type="predicted"/>
<protein>
    <submittedName>
        <fullName evidence="1">Uncharacterized protein</fullName>
    </submittedName>
</protein>
<organism evidence="1 2">
    <name type="scientific">Candidozyma auris</name>
    <name type="common">Yeast</name>
    <name type="synonym">Candida auris</name>
    <dbReference type="NCBI Taxonomy" id="498019"/>
    <lineage>
        <taxon>Eukaryota</taxon>
        <taxon>Fungi</taxon>
        <taxon>Dikarya</taxon>
        <taxon>Ascomycota</taxon>
        <taxon>Saccharomycotina</taxon>
        <taxon>Pichiomycetes</taxon>
        <taxon>Metschnikowiaceae</taxon>
        <taxon>Candidozyma</taxon>
    </lineage>
</organism>
<gene>
    <name evidence="1" type="ORF">QG37_05003</name>
</gene>
<evidence type="ECO:0000313" key="2">
    <source>
        <dbReference type="Proteomes" id="UP000037122"/>
    </source>
</evidence>